<organism evidence="3 4">
    <name type="scientific">Rhizorhabdus wittichii</name>
    <dbReference type="NCBI Taxonomy" id="160791"/>
    <lineage>
        <taxon>Bacteria</taxon>
        <taxon>Pseudomonadati</taxon>
        <taxon>Pseudomonadota</taxon>
        <taxon>Alphaproteobacteria</taxon>
        <taxon>Sphingomonadales</taxon>
        <taxon>Sphingomonadaceae</taxon>
        <taxon>Rhizorhabdus</taxon>
    </lineage>
</organism>
<sequence length="122" mass="13285">MATGFNALIGLRHIGLDDGRYWIEIDAGDAHVHERGFVHGGVILSLLDIAMARVVRHGEGGERYMPTIEFNASFLRPIEPGRLRACGTILKRSRTLCRAEATLFDAQGRPGASGRAAFVSQP</sequence>
<evidence type="ECO:0000259" key="2">
    <source>
        <dbReference type="Pfam" id="PF03061"/>
    </source>
</evidence>
<evidence type="ECO:0000313" key="3">
    <source>
        <dbReference type="EMBL" id="QTH21352.1"/>
    </source>
</evidence>
<evidence type="ECO:0000313" key="4">
    <source>
        <dbReference type="Proteomes" id="UP000664914"/>
    </source>
</evidence>
<name>A0A975D1Q9_9SPHN</name>
<reference evidence="3" key="1">
    <citation type="submission" date="2020-07" db="EMBL/GenBank/DDBJ databases">
        <authorList>
            <person name="Camacho E."/>
        </authorList>
    </citation>
    <scope>NUCLEOTIDE SEQUENCE</scope>
    <source>
        <strain evidence="3">MPO218</strain>
    </source>
</reference>
<gene>
    <name evidence="3" type="ORF">HRJ34_24035</name>
</gene>
<dbReference type="CDD" id="cd03443">
    <property type="entry name" value="PaaI_thioesterase"/>
    <property type="match status" value="1"/>
</dbReference>
<dbReference type="AlphaFoldDB" id="A0A975D1Q9"/>
<dbReference type="NCBIfam" id="TIGR00369">
    <property type="entry name" value="unchar_dom_1"/>
    <property type="match status" value="1"/>
</dbReference>
<dbReference type="OMA" id="VIHCGRQ"/>
<dbReference type="GO" id="GO:0016289">
    <property type="term" value="F:acyl-CoA hydrolase activity"/>
    <property type="evidence" value="ECO:0007669"/>
    <property type="project" value="UniProtKB-ARBA"/>
</dbReference>
<reference evidence="3" key="2">
    <citation type="submission" date="2021-04" db="EMBL/GenBank/DDBJ databases">
        <title>Isolation and genomic analysis of the ibuprofen-degrading bacterium Sphingomonas strain MPO218.</title>
        <authorList>
            <person name="Aulestia M."/>
            <person name="Flores A."/>
            <person name="Mangas E.L."/>
            <person name="Perez-Pulido A.J."/>
            <person name="Santero E."/>
            <person name="Camacho E.M."/>
        </authorList>
    </citation>
    <scope>NUCLEOTIDE SEQUENCE</scope>
    <source>
        <strain evidence="3">MPO218</strain>
    </source>
</reference>
<proteinExistence type="predicted"/>
<dbReference type="InterPro" id="IPR003736">
    <property type="entry name" value="PAAI_dom"/>
</dbReference>
<dbReference type="RefSeq" id="WP_011952695.1">
    <property type="nucleotide sequence ID" value="NZ_CP059319.1"/>
</dbReference>
<keyword evidence="1" id="KW-0378">Hydrolase</keyword>
<protein>
    <submittedName>
        <fullName evidence="3">PaaI family thioesterase</fullName>
    </submittedName>
</protein>
<accession>A0A975D1Q9</accession>
<dbReference type="SUPFAM" id="SSF54637">
    <property type="entry name" value="Thioesterase/thiol ester dehydrase-isomerase"/>
    <property type="match status" value="1"/>
</dbReference>
<dbReference type="Proteomes" id="UP000664914">
    <property type="component" value="Chromosome"/>
</dbReference>
<dbReference type="Gene3D" id="3.10.129.10">
    <property type="entry name" value="Hotdog Thioesterase"/>
    <property type="match status" value="1"/>
</dbReference>
<dbReference type="Pfam" id="PF03061">
    <property type="entry name" value="4HBT"/>
    <property type="match status" value="1"/>
</dbReference>
<dbReference type="InterPro" id="IPR006683">
    <property type="entry name" value="Thioestr_dom"/>
</dbReference>
<feature type="domain" description="Thioesterase" evidence="2">
    <location>
        <begin position="36"/>
        <end position="110"/>
    </location>
</feature>
<dbReference type="EMBL" id="CP059319">
    <property type="protein sequence ID" value="QTH21352.1"/>
    <property type="molecule type" value="Genomic_DNA"/>
</dbReference>
<evidence type="ECO:0000256" key="1">
    <source>
        <dbReference type="ARBA" id="ARBA00022801"/>
    </source>
</evidence>
<dbReference type="InterPro" id="IPR029069">
    <property type="entry name" value="HotDog_dom_sf"/>
</dbReference>